<keyword evidence="2" id="KW-1185">Reference proteome</keyword>
<protein>
    <recommendedName>
        <fullName evidence="3">SGNH hydrolase-type esterase domain-containing protein</fullName>
    </recommendedName>
</protein>
<sequence>MDRPVVPAVDSQWLPARPDDHLLVPRTIYWHDAEPMPFYPPSAILGPTANGFPHTTIEYERFDHGDGGVVPLHPGGNLIDTRRMNGDCRMMSLVPGESLGRRRCKAFSLVSSDLSNLSGRTVRALFLGDSLIDHSGNAAFFKQVCEQAGAKVELVGTLLNREYDKTVAPAPGEGRAGKRFTDYTCERLEALPPVPVEDYAALYLGGTVEYRRGHNPFGRLARAGDDGADCFAALDGRSWTFDFGHYMARNGYAEPLHHVFINLGSNDIGNGAMPKPLVSALSSADRILRSIRAYSAEIHVSFILNGLPVGEASPAKADRAKWNSRYSPFIRAMLQFQRDHGEDGRLHIVPGHLIFDPVAGWDFVTIGTDPQTGIVDAGLSESGYIHFRRANSRVLAKYQASIAAAFPPGG</sequence>
<dbReference type="Proteomes" id="UP001242480">
    <property type="component" value="Unassembled WGS sequence"/>
</dbReference>
<dbReference type="RefSeq" id="WP_307284979.1">
    <property type="nucleotide sequence ID" value="NZ_JAUSVX010000026.1"/>
</dbReference>
<accession>A0ABU0JNB2</accession>
<name>A0ABU0JNB2_9HYPH</name>
<reference evidence="1 2" key="1">
    <citation type="submission" date="2023-07" db="EMBL/GenBank/DDBJ databases">
        <title>Genomic Encyclopedia of Type Strains, Phase IV (KMG-IV): sequencing the most valuable type-strain genomes for metagenomic binning, comparative biology and taxonomic classification.</title>
        <authorList>
            <person name="Goeker M."/>
        </authorList>
    </citation>
    <scope>NUCLEOTIDE SEQUENCE [LARGE SCALE GENOMIC DNA]</scope>
    <source>
        <strain evidence="1 2">DSM 19619</strain>
    </source>
</reference>
<evidence type="ECO:0000313" key="1">
    <source>
        <dbReference type="EMBL" id="MDQ0474779.1"/>
    </source>
</evidence>
<organism evidence="1 2">
    <name type="scientific">Labrys wisconsinensis</name>
    <dbReference type="NCBI Taxonomy" id="425677"/>
    <lineage>
        <taxon>Bacteria</taxon>
        <taxon>Pseudomonadati</taxon>
        <taxon>Pseudomonadota</taxon>
        <taxon>Alphaproteobacteria</taxon>
        <taxon>Hyphomicrobiales</taxon>
        <taxon>Xanthobacteraceae</taxon>
        <taxon>Labrys</taxon>
    </lineage>
</organism>
<dbReference type="EMBL" id="JAUSVX010000026">
    <property type="protein sequence ID" value="MDQ0474779.1"/>
    <property type="molecule type" value="Genomic_DNA"/>
</dbReference>
<gene>
    <name evidence="1" type="ORF">QO011_007821</name>
</gene>
<evidence type="ECO:0008006" key="3">
    <source>
        <dbReference type="Google" id="ProtNLM"/>
    </source>
</evidence>
<comment type="caution">
    <text evidence="1">The sequence shown here is derived from an EMBL/GenBank/DDBJ whole genome shotgun (WGS) entry which is preliminary data.</text>
</comment>
<proteinExistence type="predicted"/>
<evidence type="ECO:0000313" key="2">
    <source>
        <dbReference type="Proteomes" id="UP001242480"/>
    </source>
</evidence>